<protein>
    <recommendedName>
        <fullName evidence="3">RNase H type-1 domain-containing protein</fullName>
    </recommendedName>
</protein>
<organism evidence="1 2">
    <name type="scientific">Paspalum notatum var. saurae</name>
    <dbReference type="NCBI Taxonomy" id="547442"/>
    <lineage>
        <taxon>Eukaryota</taxon>
        <taxon>Viridiplantae</taxon>
        <taxon>Streptophyta</taxon>
        <taxon>Embryophyta</taxon>
        <taxon>Tracheophyta</taxon>
        <taxon>Spermatophyta</taxon>
        <taxon>Magnoliopsida</taxon>
        <taxon>Liliopsida</taxon>
        <taxon>Poales</taxon>
        <taxon>Poaceae</taxon>
        <taxon>PACMAD clade</taxon>
        <taxon>Panicoideae</taxon>
        <taxon>Andropogonodae</taxon>
        <taxon>Paspaleae</taxon>
        <taxon>Paspalinae</taxon>
        <taxon>Paspalum</taxon>
    </lineage>
</organism>
<name>A0AAQ3WHT4_PASNO</name>
<reference evidence="1 2" key="1">
    <citation type="submission" date="2024-02" db="EMBL/GenBank/DDBJ databases">
        <title>High-quality chromosome-scale genome assembly of Pensacola bahiagrass (Paspalum notatum Flugge var. saurae).</title>
        <authorList>
            <person name="Vega J.M."/>
            <person name="Podio M."/>
            <person name="Orjuela J."/>
            <person name="Siena L.A."/>
            <person name="Pessino S.C."/>
            <person name="Combes M.C."/>
            <person name="Mariac C."/>
            <person name="Albertini E."/>
            <person name="Pupilli F."/>
            <person name="Ortiz J.P.A."/>
            <person name="Leblanc O."/>
        </authorList>
    </citation>
    <scope>NUCLEOTIDE SEQUENCE [LARGE SCALE GENOMIC DNA]</scope>
    <source>
        <strain evidence="1">R1</strain>
        <tissue evidence="1">Leaf</tissue>
    </source>
</reference>
<evidence type="ECO:0000313" key="1">
    <source>
        <dbReference type="EMBL" id="WVZ62097.1"/>
    </source>
</evidence>
<gene>
    <name evidence="1" type="ORF">U9M48_011882</name>
</gene>
<proteinExistence type="predicted"/>
<accession>A0AAQ3WHT4</accession>
<dbReference type="EMBL" id="CP144747">
    <property type="protein sequence ID" value="WVZ62097.1"/>
    <property type="molecule type" value="Genomic_DNA"/>
</dbReference>
<keyword evidence="2" id="KW-1185">Reference proteome</keyword>
<evidence type="ECO:0008006" key="3">
    <source>
        <dbReference type="Google" id="ProtNLM"/>
    </source>
</evidence>
<dbReference type="Proteomes" id="UP001341281">
    <property type="component" value="Chromosome 03"/>
</dbReference>
<dbReference type="AlphaFoldDB" id="A0AAQ3WHT4"/>
<evidence type="ECO:0000313" key="2">
    <source>
        <dbReference type="Proteomes" id="UP001341281"/>
    </source>
</evidence>
<sequence length="61" mass="6919">MSTTLLMIISKRLMSQDRFSSHHVDAEEIDAVACKEGLSLAAEWINKRAILETDCKSVRRL</sequence>